<keyword evidence="3 6" id="KW-0418">Kinase</keyword>
<dbReference type="AlphaFoldDB" id="A0AA41H5G4"/>
<dbReference type="GO" id="GO:0005829">
    <property type="term" value="C:cytosol"/>
    <property type="evidence" value="ECO:0007669"/>
    <property type="project" value="TreeGrafter"/>
</dbReference>
<evidence type="ECO:0000256" key="3">
    <source>
        <dbReference type="ARBA" id="ARBA00022777"/>
    </source>
</evidence>
<comment type="caution">
    <text evidence="5">The sequence shown here is derived from an EMBL/GenBank/DDBJ whole genome shotgun (WGS) entry which is preliminary data.</text>
</comment>
<dbReference type="RefSeq" id="WP_217941260.1">
    <property type="nucleotide sequence ID" value="NZ_JAHTGR010000003.1"/>
</dbReference>
<evidence type="ECO:0000256" key="1">
    <source>
        <dbReference type="ARBA" id="ARBA00010164"/>
    </source>
</evidence>
<evidence type="ECO:0000256" key="2">
    <source>
        <dbReference type="ARBA" id="ARBA00022679"/>
    </source>
</evidence>
<dbReference type="Pfam" id="PF07804">
    <property type="entry name" value="HipA_C"/>
    <property type="match status" value="1"/>
</dbReference>
<accession>A0AA41H5G4</accession>
<evidence type="ECO:0000313" key="8">
    <source>
        <dbReference type="Proteomes" id="UP001162889"/>
    </source>
</evidence>
<dbReference type="GO" id="GO:0004674">
    <property type="term" value="F:protein serine/threonine kinase activity"/>
    <property type="evidence" value="ECO:0007669"/>
    <property type="project" value="UniProtKB-EC"/>
</dbReference>
<evidence type="ECO:0000313" key="7">
    <source>
        <dbReference type="Proteomes" id="UP001155901"/>
    </source>
</evidence>
<keyword evidence="2 6" id="KW-0808">Transferase</keyword>
<dbReference type="InterPro" id="IPR052028">
    <property type="entry name" value="HipA_Ser/Thr_kinase"/>
</dbReference>
<dbReference type="EMBL" id="JAHTGR010000003">
    <property type="protein sequence ID" value="MBV6320519.1"/>
    <property type="molecule type" value="Genomic_DNA"/>
</dbReference>
<dbReference type="InterPro" id="IPR012893">
    <property type="entry name" value="HipA-like_C"/>
</dbReference>
<dbReference type="PANTHER" id="PTHR37419">
    <property type="entry name" value="SERINE/THREONINE-PROTEIN KINASE TOXIN HIPA"/>
    <property type="match status" value="1"/>
</dbReference>
<reference evidence="5" key="1">
    <citation type="submission" date="2021-07" db="EMBL/GenBank/DDBJ databases">
        <title>Characterization of violacein-producing bacteria and related species.</title>
        <authorList>
            <person name="Wilson H.S."/>
            <person name="De Leon M.E."/>
        </authorList>
    </citation>
    <scope>NUCLEOTIDE SEQUENCE</scope>
    <source>
        <strain evidence="5">HSC-15S17</strain>
    </source>
</reference>
<evidence type="ECO:0000259" key="4">
    <source>
        <dbReference type="Pfam" id="PF07804"/>
    </source>
</evidence>
<dbReference type="PANTHER" id="PTHR37419:SF8">
    <property type="entry name" value="TOXIN YJJJ"/>
    <property type="match status" value="1"/>
</dbReference>
<name>A0AA41H5G4_9BURK</name>
<reference evidence="6" key="2">
    <citation type="submission" date="2022-03" db="EMBL/GenBank/DDBJ databases">
        <title>Genome Encyclopedia of Bacteria and Archaea VI: Functional Genomics of Type Strains.</title>
        <authorList>
            <person name="Whitman W."/>
        </authorList>
    </citation>
    <scope>NUCLEOTIDE SEQUENCE</scope>
    <source>
        <strain evidence="6">HSC-15S17</strain>
    </source>
</reference>
<keyword evidence="8" id="KW-1185">Reference proteome</keyword>
<dbReference type="EC" id="2.7.11.1" evidence="6"/>
<evidence type="ECO:0000313" key="5">
    <source>
        <dbReference type="EMBL" id="MBV6320519.1"/>
    </source>
</evidence>
<organism evidence="5 7">
    <name type="scientific">Duganella violaceipulchra</name>
    <dbReference type="NCBI Taxonomy" id="2849652"/>
    <lineage>
        <taxon>Bacteria</taxon>
        <taxon>Pseudomonadati</taxon>
        <taxon>Pseudomonadota</taxon>
        <taxon>Betaproteobacteria</taxon>
        <taxon>Burkholderiales</taxon>
        <taxon>Oxalobacteraceae</taxon>
        <taxon>Telluria group</taxon>
        <taxon>Duganella</taxon>
    </lineage>
</organism>
<feature type="domain" description="HipA-like C-terminal" evidence="4">
    <location>
        <begin position="165"/>
        <end position="353"/>
    </location>
</feature>
<evidence type="ECO:0000313" key="6">
    <source>
        <dbReference type="EMBL" id="MCP2008773.1"/>
    </source>
</evidence>
<dbReference type="Proteomes" id="UP001155901">
    <property type="component" value="Unassembled WGS sequence"/>
</dbReference>
<proteinExistence type="inferred from homology"/>
<comment type="similarity">
    <text evidence="1">Belongs to the HipA Ser/Thr kinase family.</text>
</comment>
<sequence length="434" mass="48623">MDCTFQIFLNDTWVNCATVSVQDAARGDPQTPNTFEYDLDYAFAPDVEPLSLRFPVNAELQILDRWPSFLFDLIPQGSGRQFLLGELGLNDGPAADFLLMRAGAFNPIGRVRVEEAVQFYDAHVRKYPASTTDRGFTLEQITGRSDEFNERMLIHSMLAASSLGVQGAAPKYLLTTDQEGKWHADGALADAHAVEHFIVKRPRGKTDADRKVLRNEAAYMRVAAAVGIRTAGALRHHEDTLFIPRFDRVRTHGRVERLHQESAASIAGIVGFNAHPTQFELLASLRSVVSDRTSETIEFLKRDVLNLAMRNTDNHARNTAVQKTRDHVRLTPLFDFAPMYLDPDGIPRAARWHHPATRVELTEWRDVLAALPVDDAERGHIRLALHRFAPQIQALDAHMLAAGVDDDIIRFLRPHIATQVQQLSALGEDQHGSH</sequence>
<gene>
    <name evidence="5" type="ORF">KVP70_06190</name>
    <name evidence="6" type="ORF">L1274_002481</name>
</gene>
<protein>
    <submittedName>
        <fullName evidence="6">Serine/threonine-protein kinase HipA</fullName>
        <ecNumber evidence="6">2.7.11.1</ecNumber>
    </submittedName>
    <submittedName>
        <fullName evidence="5">Type II toxin-antitoxin system HipA family toxin</fullName>
    </submittedName>
</protein>
<dbReference type="Proteomes" id="UP001162889">
    <property type="component" value="Unassembled WGS sequence"/>
</dbReference>
<dbReference type="EMBL" id="JALJZU010000004">
    <property type="protein sequence ID" value="MCP2008773.1"/>
    <property type="molecule type" value="Genomic_DNA"/>
</dbReference>